<reference evidence="1 2" key="1">
    <citation type="journal article" date="2015" name="Sci. Rep.">
        <title>The power of single molecule real-time sequencing technology in the de novo assembly of a eukaryotic genome.</title>
        <authorList>
            <person name="Sakai H."/>
            <person name="Naito K."/>
            <person name="Ogiso-Tanaka E."/>
            <person name="Takahashi Y."/>
            <person name="Iseki K."/>
            <person name="Muto C."/>
            <person name="Satou K."/>
            <person name="Teruya K."/>
            <person name="Shiroma A."/>
            <person name="Shimoji M."/>
            <person name="Hirano T."/>
            <person name="Itoh T."/>
            <person name="Kaga A."/>
            <person name="Tomooka N."/>
        </authorList>
    </citation>
    <scope>NUCLEOTIDE SEQUENCE [LARGE SCALE GENOMIC DNA]</scope>
    <source>
        <strain evidence="2">cv. Shumari</strain>
    </source>
</reference>
<protein>
    <submittedName>
        <fullName evidence="1">Uncharacterized protein</fullName>
    </submittedName>
</protein>
<organism evidence="1 2">
    <name type="scientific">Vigna angularis var. angularis</name>
    <dbReference type="NCBI Taxonomy" id="157739"/>
    <lineage>
        <taxon>Eukaryota</taxon>
        <taxon>Viridiplantae</taxon>
        <taxon>Streptophyta</taxon>
        <taxon>Embryophyta</taxon>
        <taxon>Tracheophyta</taxon>
        <taxon>Spermatophyta</taxon>
        <taxon>Magnoliopsida</taxon>
        <taxon>eudicotyledons</taxon>
        <taxon>Gunneridae</taxon>
        <taxon>Pentapetalae</taxon>
        <taxon>rosids</taxon>
        <taxon>fabids</taxon>
        <taxon>Fabales</taxon>
        <taxon>Fabaceae</taxon>
        <taxon>Papilionoideae</taxon>
        <taxon>50 kb inversion clade</taxon>
        <taxon>NPAAA clade</taxon>
        <taxon>indigoferoid/millettioid clade</taxon>
        <taxon>Phaseoleae</taxon>
        <taxon>Vigna</taxon>
    </lineage>
</organism>
<gene>
    <name evidence="1" type="primary">Vigan.03G243500</name>
    <name evidence="1" type="ORF">VIGAN_03243500</name>
</gene>
<dbReference type="EMBL" id="AP015036">
    <property type="protein sequence ID" value="BAT82421.1"/>
    <property type="molecule type" value="Genomic_DNA"/>
</dbReference>
<proteinExistence type="predicted"/>
<sequence length="73" mass="8299">MQSFTTNGLDQVSKETFFTHLKYQRKCSTAHKYLILSGVSQPCYLLLDKNDTTSLDTKIHAPPRSPQLQSLNL</sequence>
<dbReference type="AlphaFoldDB" id="A0A0S3RP96"/>
<keyword evidence="2" id="KW-1185">Reference proteome</keyword>
<evidence type="ECO:0000313" key="2">
    <source>
        <dbReference type="Proteomes" id="UP000291084"/>
    </source>
</evidence>
<dbReference type="Proteomes" id="UP000291084">
    <property type="component" value="Chromosome 3"/>
</dbReference>
<name>A0A0S3RP96_PHAAN</name>
<evidence type="ECO:0000313" key="1">
    <source>
        <dbReference type="EMBL" id="BAT82421.1"/>
    </source>
</evidence>
<accession>A0A0S3RP96</accession>